<proteinExistence type="predicted"/>
<evidence type="ECO:0000313" key="2">
    <source>
        <dbReference type="Proteomes" id="UP000616547"/>
    </source>
</evidence>
<dbReference type="Proteomes" id="UP000616547">
    <property type="component" value="Unassembled WGS sequence"/>
</dbReference>
<reference evidence="2" key="1">
    <citation type="submission" date="2021-01" db="EMBL/GenBank/DDBJ databases">
        <title>Draft genome sequence of Nasalis larvatus strain YZ03.</title>
        <authorList>
            <person name="Suzuki-Hashido N."/>
            <person name="Tsuchida S."/>
            <person name="Hayakawa T."/>
        </authorList>
    </citation>
    <scope>NUCLEOTIDE SEQUENCE [LARGE SCALE GENOMIC DNA]</scope>
    <source>
        <strain evidence="2">YZ03</strain>
    </source>
</reference>
<name>A0ABQ3W8W3_9LACO</name>
<dbReference type="EMBL" id="BOCI01000434">
    <property type="protein sequence ID" value="GHW01785.1"/>
    <property type="molecule type" value="Genomic_DNA"/>
</dbReference>
<protein>
    <recommendedName>
        <fullName evidence="3">Surface layer protein A domain-containing protein</fullName>
    </recommendedName>
</protein>
<sequence length="300" mass="34537">MTVVSKNGKQVRLYDDKGNATKTYKKNGSKSTVYEQATINGQLMYRIGSSKQWIPAKYSKVTLKKTTTAKKTTANVTVYNSKGKTINCYTRNSKRQIVKTYIKKGSKVDVWGQGPINGRLMYNISRLNEHGEYARDAWVPAKDVQVDYFKGVQFIDYCGSGTPAQTKAKYDANLAEIENNDSSSGEATCEWFEAHPLENLRVWSQDFEVSKSTYEKHNQTYAQRAAEFGRTGVLFTKESYTAYIKGKTSYRQYEAKWAAKYPKITRNVTKSFATDSKLKKYNLNTFEWHFDDKFYIHYEK</sequence>
<gene>
    <name evidence="1" type="ORF">lacNasYZ03_14720</name>
</gene>
<evidence type="ECO:0008006" key="3">
    <source>
        <dbReference type="Google" id="ProtNLM"/>
    </source>
</evidence>
<evidence type="ECO:0000313" key="1">
    <source>
        <dbReference type="EMBL" id="GHW01785.1"/>
    </source>
</evidence>
<comment type="caution">
    <text evidence="1">The sequence shown here is derived from an EMBL/GenBank/DDBJ whole genome shotgun (WGS) entry which is preliminary data.</text>
</comment>
<accession>A0ABQ3W8W3</accession>
<organism evidence="1 2">
    <name type="scientific">Lactobacillus nasalidis</name>
    <dbReference type="NCBI Taxonomy" id="2797258"/>
    <lineage>
        <taxon>Bacteria</taxon>
        <taxon>Bacillati</taxon>
        <taxon>Bacillota</taxon>
        <taxon>Bacilli</taxon>
        <taxon>Lactobacillales</taxon>
        <taxon>Lactobacillaceae</taxon>
        <taxon>Lactobacillus</taxon>
    </lineage>
</organism>
<keyword evidence="2" id="KW-1185">Reference proteome</keyword>